<dbReference type="AlphaFoldDB" id="A0A2H0RMM4"/>
<dbReference type="EMBL" id="PCYM01000003">
    <property type="protein sequence ID" value="PIR47686.1"/>
    <property type="molecule type" value="Genomic_DNA"/>
</dbReference>
<organism evidence="1 2">
    <name type="scientific">Candidatus Uhrbacteria bacterium CG10_big_fil_rev_8_21_14_0_10_50_16</name>
    <dbReference type="NCBI Taxonomy" id="1975039"/>
    <lineage>
        <taxon>Bacteria</taxon>
        <taxon>Candidatus Uhriibacteriota</taxon>
    </lineage>
</organism>
<comment type="caution">
    <text evidence="1">The sequence shown here is derived from an EMBL/GenBank/DDBJ whole genome shotgun (WGS) entry which is preliminary data.</text>
</comment>
<evidence type="ECO:0000313" key="2">
    <source>
        <dbReference type="Proteomes" id="UP000230084"/>
    </source>
</evidence>
<proteinExistence type="predicted"/>
<evidence type="ECO:0000313" key="1">
    <source>
        <dbReference type="EMBL" id="PIR47686.1"/>
    </source>
</evidence>
<accession>A0A2H0RMM4</accession>
<protein>
    <submittedName>
        <fullName evidence="1">Uncharacterized protein</fullName>
    </submittedName>
</protein>
<name>A0A2H0RMM4_9BACT</name>
<dbReference type="Proteomes" id="UP000230084">
    <property type="component" value="Unassembled WGS sequence"/>
</dbReference>
<gene>
    <name evidence="1" type="ORF">COV06_02265</name>
</gene>
<sequence>MHSVPGAEASFEDKTNFVRKIDNARTSGEMASVEMFGGQVQEQLKSMSLEMLQRMITEFDDQMEVANDEEKDTLLELRDGVEALIKLKQGQDLELVLRPTAKGSIFELMHALEGQGTGNNTVDIVLELFASAADALALAKYPEAHKVQRRNETERTQAEIDVRRDELLQKKVS</sequence>
<reference evidence="1 2" key="1">
    <citation type="submission" date="2017-09" db="EMBL/GenBank/DDBJ databases">
        <title>Depth-based differentiation of microbial function through sediment-hosted aquifers and enrichment of novel symbionts in the deep terrestrial subsurface.</title>
        <authorList>
            <person name="Probst A.J."/>
            <person name="Ladd B."/>
            <person name="Jarett J.K."/>
            <person name="Geller-Mcgrath D.E."/>
            <person name="Sieber C.M."/>
            <person name="Emerson J.B."/>
            <person name="Anantharaman K."/>
            <person name="Thomas B.C."/>
            <person name="Malmstrom R."/>
            <person name="Stieglmeier M."/>
            <person name="Klingl A."/>
            <person name="Woyke T."/>
            <person name="Ryan C.M."/>
            <person name="Banfield J.F."/>
        </authorList>
    </citation>
    <scope>NUCLEOTIDE SEQUENCE [LARGE SCALE GENOMIC DNA]</scope>
    <source>
        <strain evidence="1">CG10_big_fil_rev_8_21_14_0_10_50_16</strain>
    </source>
</reference>